<comment type="caution">
    <text evidence="1">The sequence shown here is derived from an EMBL/GenBank/DDBJ whole genome shotgun (WGS) entry which is preliminary data.</text>
</comment>
<keyword evidence="2" id="KW-1185">Reference proteome</keyword>
<accession>A0A166CJJ0</accession>
<dbReference type="PATRIC" id="fig|49547.3.peg.365"/>
<proteinExistence type="predicted"/>
<dbReference type="RefSeq" id="WP_067089429.1">
    <property type="nucleotide sequence ID" value="NZ_LWMV01000063.1"/>
</dbReference>
<organism evidence="1 2">
    <name type="scientific">Methanobrevibacter curvatus</name>
    <dbReference type="NCBI Taxonomy" id="49547"/>
    <lineage>
        <taxon>Archaea</taxon>
        <taxon>Methanobacteriati</taxon>
        <taxon>Methanobacteriota</taxon>
        <taxon>Methanomada group</taxon>
        <taxon>Methanobacteria</taxon>
        <taxon>Methanobacteriales</taxon>
        <taxon>Methanobacteriaceae</taxon>
        <taxon>Methanobrevibacter</taxon>
    </lineage>
</organism>
<gene>
    <name evidence="1" type="ORF">MBCUR_03460</name>
</gene>
<sequence length="71" mass="8169">MVNTITIPLSESLLKQLKGTNNGEFHITENGELKLEFNDCQLFDRLEKLDKELDEGKGITLSVDELEERYL</sequence>
<dbReference type="EMBL" id="LWMV01000063">
    <property type="protein sequence ID" value="KZX14857.1"/>
    <property type="molecule type" value="Genomic_DNA"/>
</dbReference>
<protein>
    <submittedName>
        <fullName evidence="1">Uncharacterized protein</fullName>
    </submittedName>
</protein>
<dbReference type="Proteomes" id="UP000077245">
    <property type="component" value="Unassembled WGS sequence"/>
</dbReference>
<evidence type="ECO:0000313" key="2">
    <source>
        <dbReference type="Proteomes" id="UP000077245"/>
    </source>
</evidence>
<reference evidence="1 2" key="1">
    <citation type="submission" date="2016-04" db="EMBL/GenBank/DDBJ databases">
        <title>Genome sequence of Methanobrevibacter curvatus DSM 11111.</title>
        <authorList>
            <person name="Poehlein A."/>
            <person name="Seedorf H."/>
            <person name="Daniel R."/>
        </authorList>
    </citation>
    <scope>NUCLEOTIDE SEQUENCE [LARGE SCALE GENOMIC DNA]</scope>
    <source>
        <strain evidence="1 2">DSM 11111</strain>
    </source>
</reference>
<dbReference type="STRING" id="49547.MBCUR_03460"/>
<evidence type="ECO:0000313" key="1">
    <source>
        <dbReference type="EMBL" id="KZX14857.1"/>
    </source>
</evidence>
<name>A0A166CJJ0_9EURY</name>
<dbReference type="AlphaFoldDB" id="A0A166CJJ0"/>